<gene>
    <name evidence="1" type="ORF">Slati_3415100</name>
</gene>
<dbReference type="AlphaFoldDB" id="A0AAW2UHJ5"/>
<comment type="caution">
    <text evidence="1">The sequence shown here is derived from an EMBL/GenBank/DDBJ whole genome shotgun (WGS) entry which is preliminary data.</text>
</comment>
<evidence type="ECO:0000313" key="1">
    <source>
        <dbReference type="EMBL" id="KAL0415832.1"/>
    </source>
</evidence>
<reference evidence="1" key="2">
    <citation type="journal article" date="2024" name="Plant">
        <title>Genomic evolution and insights into agronomic trait innovations of Sesamum species.</title>
        <authorList>
            <person name="Miao H."/>
            <person name="Wang L."/>
            <person name="Qu L."/>
            <person name="Liu H."/>
            <person name="Sun Y."/>
            <person name="Le M."/>
            <person name="Wang Q."/>
            <person name="Wei S."/>
            <person name="Zheng Y."/>
            <person name="Lin W."/>
            <person name="Duan Y."/>
            <person name="Cao H."/>
            <person name="Xiong S."/>
            <person name="Wang X."/>
            <person name="Wei L."/>
            <person name="Li C."/>
            <person name="Ma Q."/>
            <person name="Ju M."/>
            <person name="Zhao R."/>
            <person name="Li G."/>
            <person name="Mu C."/>
            <person name="Tian Q."/>
            <person name="Mei H."/>
            <person name="Zhang T."/>
            <person name="Gao T."/>
            <person name="Zhang H."/>
        </authorList>
    </citation>
    <scope>NUCLEOTIDE SEQUENCE</scope>
    <source>
        <strain evidence="1">KEN1</strain>
    </source>
</reference>
<dbReference type="EMBL" id="JACGWN010000012">
    <property type="protein sequence ID" value="KAL0415832.1"/>
    <property type="molecule type" value="Genomic_DNA"/>
</dbReference>
<proteinExistence type="predicted"/>
<reference evidence="1" key="1">
    <citation type="submission" date="2020-06" db="EMBL/GenBank/DDBJ databases">
        <authorList>
            <person name="Li T."/>
            <person name="Hu X."/>
            <person name="Zhang T."/>
            <person name="Song X."/>
            <person name="Zhang H."/>
            <person name="Dai N."/>
            <person name="Sheng W."/>
            <person name="Hou X."/>
            <person name="Wei L."/>
        </authorList>
    </citation>
    <scope>NUCLEOTIDE SEQUENCE</scope>
    <source>
        <strain evidence="1">KEN1</strain>
        <tissue evidence="1">Leaf</tissue>
    </source>
</reference>
<protein>
    <submittedName>
        <fullName evidence="1">Uncharacterized protein</fullName>
    </submittedName>
</protein>
<name>A0AAW2UHJ5_9LAMI</name>
<accession>A0AAW2UHJ5</accession>
<sequence>MWADHSDFLATIENGWNMNVEGTPQFSLCRKLKALKGPLKAFNNLHFSHISVRAKEADIALQEAHMLLESDPENVVIRGSLGDLRRKAIFLAEAERQFYYQKAKIHFLKMGDRNTKFFHDMVKQNAARSSILAITKSDGTVVTSAADIGHEFVAYYTSLLGTEVQTLPVDNGIF</sequence>
<organism evidence="1">
    <name type="scientific">Sesamum latifolium</name>
    <dbReference type="NCBI Taxonomy" id="2727402"/>
    <lineage>
        <taxon>Eukaryota</taxon>
        <taxon>Viridiplantae</taxon>
        <taxon>Streptophyta</taxon>
        <taxon>Embryophyta</taxon>
        <taxon>Tracheophyta</taxon>
        <taxon>Spermatophyta</taxon>
        <taxon>Magnoliopsida</taxon>
        <taxon>eudicotyledons</taxon>
        <taxon>Gunneridae</taxon>
        <taxon>Pentapetalae</taxon>
        <taxon>asterids</taxon>
        <taxon>lamiids</taxon>
        <taxon>Lamiales</taxon>
        <taxon>Pedaliaceae</taxon>
        <taxon>Sesamum</taxon>
    </lineage>
</organism>